<name>A0AAD9IYZ7_9ANNE</name>
<keyword evidence="2" id="KW-1185">Reference proteome</keyword>
<dbReference type="Proteomes" id="UP001208570">
    <property type="component" value="Unassembled WGS sequence"/>
</dbReference>
<evidence type="ECO:0000313" key="2">
    <source>
        <dbReference type="Proteomes" id="UP001208570"/>
    </source>
</evidence>
<dbReference type="EMBL" id="JAODUP010000869">
    <property type="protein sequence ID" value="KAK2143192.1"/>
    <property type="molecule type" value="Genomic_DNA"/>
</dbReference>
<accession>A0AAD9IYZ7</accession>
<proteinExistence type="predicted"/>
<comment type="caution">
    <text evidence="1">The sequence shown here is derived from an EMBL/GenBank/DDBJ whole genome shotgun (WGS) entry which is preliminary data.</text>
</comment>
<protein>
    <submittedName>
        <fullName evidence="1">Uncharacterized protein</fullName>
    </submittedName>
</protein>
<sequence length="84" mass="9773">MLGLLFTSENNMIRNVEYQAGLSLSDYVIITCNIQVSSQNQKKAEPRFRYHKGDYKKMNQNLLEIDFETDLNALTAEDAWTFFS</sequence>
<dbReference type="AlphaFoldDB" id="A0AAD9IYZ7"/>
<reference evidence="1" key="1">
    <citation type="journal article" date="2023" name="Mol. Biol. Evol.">
        <title>Third-Generation Sequencing Reveals the Adaptive Role of the Epigenome in Three Deep-Sea Polychaetes.</title>
        <authorList>
            <person name="Perez M."/>
            <person name="Aroh O."/>
            <person name="Sun Y."/>
            <person name="Lan Y."/>
            <person name="Juniper S.K."/>
            <person name="Young C.R."/>
            <person name="Angers B."/>
            <person name="Qian P.Y."/>
        </authorList>
    </citation>
    <scope>NUCLEOTIDE SEQUENCE</scope>
    <source>
        <strain evidence="1">P08H-3</strain>
    </source>
</reference>
<gene>
    <name evidence="1" type="ORF">LSH36_869g00042</name>
</gene>
<organism evidence="1 2">
    <name type="scientific">Paralvinella palmiformis</name>
    <dbReference type="NCBI Taxonomy" id="53620"/>
    <lineage>
        <taxon>Eukaryota</taxon>
        <taxon>Metazoa</taxon>
        <taxon>Spiralia</taxon>
        <taxon>Lophotrochozoa</taxon>
        <taxon>Annelida</taxon>
        <taxon>Polychaeta</taxon>
        <taxon>Sedentaria</taxon>
        <taxon>Canalipalpata</taxon>
        <taxon>Terebellida</taxon>
        <taxon>Terebelliformia</taxon>
        <taxon>Alvinellidae</taxon>
        <taxon>Paralvinella</taxon>
    </lineage>
</organism>
<evidence type="ECO:0000313" key="1">
    <source>
        <dbReference type="EMBL" id="KAK2143192.1"/>
    </source>
</evidence>